<dbReference type="PROSITE" id="PS51819">
    <property type="entry name" value="VOC"/>
    <property type="match status" value="1"/>
</dbReference>
<keyword evidence="2" id="KW-0677">Repeat</keyword>
<comment type="caution">
    <text evidence="6">The sequence shown here is derived from an EMBL/GenBank/DDBJ whole genome shotgun (WGS) entry which is preliminary data.</text>
</comment>
<dbReference type="Proteomes" id="UP000249061">
    <property type="component" value="Unassembled WGS sequence"/>
</dbReference>
<evidence type="ECO:0000256" key="2">
    <source>
        <dbReference type="ARBA" id="ARBA00022737"/>
    </source>
</evidence>
<keyword evidence="4" id="KW-0479">Metal-binding</keyword>
<dbReference type="Pfam" id="PF00903">
    <property type="entry name" value="Glyoxalase"/>
    <property type="match status" value="1"/>
</dbReference>
<feature type="binding site" evidence="4">
    <location>
        <position position="353"/>
    </location>
    <ligand>
        <name>Fe cation</name>
        <dbReference type="ChEBI" id="CHEBI:24875"/>
    </ligand>
</feature>
<evidence type="ECO:0000313" key="6">
    <source>
        <dbReference type="EMBL" id="PZR06049.1"/>
    </source>
</evidence>
<evidence type="ECO:0000313" key="7">
    <source>
        <dbReference type="Proteomes" id="UP000249061"/>
    </source>
</evidence>
<keyword evidence="3 4" id="KW-0408">Iron</keyword>
<dbReference type="InterPro" id="IPR005956">
    <property type="entry name" value="4OHPhenylPyrv_dOase"/>
</dbReference>
<evidence type="ECO:0000256" key="1">
    <source>
        <dbReference type="ARBA" id="ARBA00005877"/>
    </source>
</evidence>
<keyword evidence="6" id="KW-0560">Oxidoreductase</keyword>
<keyword evidence="6" id="KW-0670">Pyruvate</keyword>
<evidence type="ECO:0000256" key="4">
    <source>
        <dbReference type="PIRSR" id="PIRSR009283-1"/>
    </source>
</evidence>
<keyword evidence="6" id="KW-0223">Dioxygenase</keyword>
<dbReference type="PANTHER" id="PTHR11959">
    <property type="entry name" value="4-HYDROXYPHENYLPYRUVATE DIOXYGENASE"/>
    <property type="match status" value="1"/>
</dbReference>
<dbReference type="GO" id="GO:0003868">
    <property type="term" value="F:4-hydroxyphenylpyruvate dioxygenase activity"/>
    <property type="evidence" value="ECO:0007669"/>
    <property type="project" value="InterPro"/>
</dbReference>
<comment type="similarity">
    <text evidence="1">Belongs to the 4HPPD family.</text>
</comment>
<dbReference type="AlphaFoldDB" id="A0A2W5SRZ4"/>
<dbReference type="InterPro" id="IPR037523">
    <property type="entry name" value="VOC_core"/>
</dbReference>
<gene>
    <name evidence="6" type="ORF">DI536_30975</name>
</gene>
<dbReference type="EMBL" id="QFQP01000040">
    <property type="protein sequence ID" value="PZR06049.1"/>
    <property type="molecule type" value="Genomic_DNA"/>
</dbReference>
<accession>A0A2W5SRZ4</accession>
<dbReference type="GO" id="GO:0006572">
    <property type="term" value="P:L-tyrosine catabolic process"/>
    <property type="evidence" value="ECO:0007669"/>
    <property type="project" value="TreeGrafter"/>
</dbReference>
<feature type="binding site" evidence="4">
    <location>
        <position position="261"/>
    </location>
    <ligand>
        <name>Fe cation</name>
        <dbReference type="ChEBI" id="CHEBI:24875"/>
    </ligand>
</feature>
<organism evidence="6 7">
    <name type="scientific">Archangium gephyra</name>
    <dbReference type="NCBI Taxonomy" id="48"/>
    <lineage>
        <taxon>Bacteria</taxon>
        <taxon>Pseudomonadati</taxon>
        <taxon>Myxococcota</taxon>
        <taxon>Myxococcia</taxon>
        <taxon>Myxococcales</taxon>
        <taxon>Cystobacterineae</taxon>
        <taxon>Archangiaceae</taxon>
        <taxon>Archangium</taxon>
    </lineage>
</organism>
<dbReference type="GO" id="GO:0046872">
    <property type="term" value="F:metal ion binding"/>
    <property type="evidence" value="ECO:0007669"/>
    <property type="project" value="UniProtKB-KW"/>
</dbReference>
<dbReference type="InterPro" id="IPR004360">
    <property type="entry name" value="Glyas_Fos-R_dOase_dom"/>
</dbReference>
<protein>
    <submittedName>
        <fullName evidence="6">4-hydroxyphenylpyruvate dioxygenase</fullName>
    </submittedName>
</protein>
<comment type="cofactor">
    <cofactor evidence="4">
        <name>Fe cation</name>
        <dbReference type="ChEBI" id="CHEBI:24875"/>
    </cofactor>
    <text evidence="4">Binds 1 Fe cation per subunit.</text>
</comment>
<feature type="domain" description="VOC" evidence="5">
    <location>
        <begin position="8"/>
        <end position="142"/>
    </location>
</feature>
<sequence>MESLGIIKLESVHWYVHDMARTRRFYTELLDFAELGVSSPELTSRGRQESAVFQANDVTLICSAPVGEGGRAWRWLQKHPEGVGTLNFLVKDIDKAFKLLEERGGTIIDDAIQRHTDAKGGKMSFFSITTPFGNTTFRFVQREGGCEDWFPGFVAHATPKGGKNRFGFAKVDHITSNFRTLQPMVLWMKHVMGFEEFWNIKFHTEEEIAKGDQHGTGLKSIVMWDPHSTVKFANNEPSRPRFKNSQINVYVEDQRGEGVQHLALIVRDIVPTVKSMRETSGLEFLSTPRSYYDYLPERLDKSGIKRIDENIEELRELQILVDGHKEHQYLLQIFMKENSQLLKDRESGPFFYEIIQRKGDKGFGGGNFKALFESIERAQRAEREAGR</sequence>
<evidence type="ECO:0000256" key="3">
    <source>
        <dbReference type="ARBA" id="ARBA00023004"/>
    </source>
</evidence>
<dbReference type="PIRSF" id="PIRSF009283">
    <property type="entry name" value="HPP_dOase"/>
    <property type="match status" value="1"/>
</dbReference>
<dbReference type="InterPro" id="IPR029068">
    <property type="entry name" value="Glyas_Bleomycin-R_OHBP_Dase"/>
</dbReference>
<dbReference type="SUPFAM" id="SSF54593">
    <property type="entry name" value="Glyoxalase/Bleomycin resistance protein/Dihydroxybiphenyl dioxygenase"/>
    <property type="match status" value="1"/>
</dbReference>
<name>A0A2W5SRZ4_9BACT</name>
<evidence type="ECO:0000259" key="5">
    <source>
        <dbReference type="PROSITE" id="PS51819"/>
    </source>
</evidence>
<feature type="binding site" evidence="4">
    <location>
        <position position="173"/>
    </location>
    <ligand>
        <name>Fe cation</name>
        <dbReference type="ChEBI" id="CHEBI:24875"/>
    </ligand>
</feature>
<dbReference type="Gene3D" id="3.10.180.10">
    <property type="entry name" value="2,3-Dihydroxybiphenyl 1,2-Dioxygenase, domain 1"/>
    <property type="match status" value="2"/>
</dbReference>
<reference evidence="6 7" key="1">
    <citation type="submission" date="2017-08" db="EMBL/GenBank/DDBJ databases">
        <title>Infants hospitalized years apart are colonized by the same room-sourced microbial strains.</title>
        <authorList>
            <person name="Brooks B."/>
            <person name="Olm M.R."/>
            <person name="Firek B.A."/>
            <person name="Baker R."/>
            <person name="Thomas B.C."/>
            <person name="Morowitz M.J."/>
            <person name="Banfield J.F."/>
        </authorList>
    </citation>
    <scope>NUCLEOTIDE SEQUENCE [LARGE SCALE GENOMIC DNA]</scope>
    <source>
        <strain evidence="6">S2_003_000_R2_14</strain>
    </source>
</reference>
<proteinExistence type="inferred from homology"/>
<dbReference type="PANTHER" id="PTHR11959:SF1">
    <property type="entry name" value="4-HYDROXYPHENYLPYRUVATE DIOXYGENASE"/>
    <property type="match status" value="1"/>
</dbReference>